<evidence type="ECO:0000313" key="1">
    <source>
        <dbReference type="EMBL" id="GAA1661756.1"/>
    </source>
</evidence>
<accession>A0ABP4RWH9</accession>
<organism evidence="1 2">
    <name type="scientific">Nonomuraea maheshkhaliensis</name>
    <dbReference type="NCBI Taxonomy" id="419590"/>
    <lineage>
        <taxon>Bacteria</taxon>
        <taxon>Bacillati</taxon>
        <taxon>Actinomycetota</taxon>
        <taxon>Actinomycetes</taxon>
        <taxon>Streptosporangiales</taxon>
        <taxon>Streptosporangiaceae</taxon>
        <taxon>Nonomuraea</taxon>
    </lineage>
</organism>
<dbReference type="InterPro" id="IPR029787">
    <property type="entry name" value="Nucleotide_cyclase"/>
</dbReference>
<dbReference type="RefSeq" id="WP_346110794.1">
    <property type="nucleotide sequence ID" value="NZ_BAAAMU010000065.1"/>
</dbReference>
<gene>
    <name evidence="1" type="ORF">GCM10009733_069320</name>
</gene>
<keyword evidence="2" id="KW-1185">Reference proteome</keyword>
<sequence>MPTKPINTGRYLLLATDIAGYGSGDAQRHRSVQRTLVDVLHEAADAAVLHRKLWTTQPSGDGELAILPTSEPGHRLVDEFVRHLHRLLNQCNATRIEEARLRLRMAVHEGVVSQAANGFAGQAVVQVRRLLSCSALRHTLETSDTSLAMIVSDEIYDGTISQGYTTYHLDDFRRVQVLEKEHRGHAWVHVPRTFVRSEARPVSLPDDVIPVTPVPANGNEGAS</sequence>
<proteinExistence type="predicted"/>
<dbReference type="Gene3D" id="3.30.70.1230">
    <property type="entry name" value="Nucleotide cyclase"/>
    <property type="match status" value="1"/>
</dbReference>
<protein>
    <recommendedName>
        <fullName evidence="3">Guanylate cyclase domain-containing protein</fullName>
    </recommendedName>
</protein>
<name>A0ABP4RWH9_9ACTN</name>
<dbReference type="EMBL" id="BAAAMU010000065">
    <property type="protein sequence ID" value="GAA1661756.1"/>
    <property type="molecule type" value="Genomic_DNA"/>
</dbReference>
<evidence type="ECO:0000313" key="2">
    <source>
        <dbReference type="Proteomes" id="UP001500064"/>
    </source>
</evidence>
<comment type="caution">
    <text evidence="1">The sequence shown here is derived from an EMBL/GenBank/DDBJ whole genome shotgun (WGS) entry which is preliminary data.</text>
</comment>
<reference evidence="2" key="1">
    <citation type="journal article" date="2019" name="Int. J. Syst. Evol. Microbiol.">
        <title>The Global Catalogue of Microorganisms (GCM) 10K type strain sequencing project: providing services to taxonomists for standard genome sequencing and annotation.</title>
        <authorList>
            <consortium name="The Broad Institute Genomics Platform"/>
            <consortium name="The Broad Institute Genome Sequencing Center for Infectious Disease"/>
            <person name="Wu L."/>
            <person name="Ma J."/>
        </authorList>
    </citation>
    <scope>NUCLEOTIDE SEQUENCE [LARGE SCALE GENOMIC DNA]</scope>
    <source>
        <strain evidence="2">JCM 13929</strain>
    </source>
</reference>
<dbReference type="Proteomes" id="UP001500064">
    <property type="component" value="Unassembled WGS sequence"/>
</dbReference>
<evidence type="ECO:0008006" key="3">
    <source>
        <dbReference type="Google" id="ProtNLM"/>
    </source>
</evidence>
<dbReference type="SUPFAM" id="SSF55073">
    <property type="entry name" value="Nucleotide cyclase"/>
    <property type="match status" value="1"/>
</dbReference>